<proteinExistence type="predicted"/>
<protein>
    <submittedName>
        <fullName evidence="2">Uncharacterized protein</fullName>
    </submittedName>
</protein>
<evidence type="ECO:0000313" key="2">
    <source>
        <dbReference type="EMBL" id="QVD49037.1"/>
    </source>
</evidence>
<feature type="region of interest" description="Disordered" evidence="1">
    <location>
        <begin position="1"/>
        <end position="28"/>
    </location>
</feature>
<organism evidence="2 3">
    <name type="scientific">Escherichia phage UAE_MI-01</name>
    <dbReference type="NCBI Taxonomy" id="2823683"/>
    <lineage>
        <taxon>Viruses</taxon>
        <taxon>Duplodnaviria</taxon>
        <taxon>Heunggongvirae</taxon>
        <taxon>Uroviricota</taxon>
        <taxon>Caudoviricetes</taxon>
        <taxon>Dhillonvirus</taxon>
        <taxon>Dhillonvirus UAEM101</taxon>
    </lineage>
</organism>
<evidence type="ECO:0000256" key="1">
    <source>
        <dbReference type="SAM" id="MobiDB-lite"/>
    </source>
</evidence>
<dbReference type="EMBL" id="MW862804">
    <property type="protein sequence ID" value="QVD49037.1"/>
    <property type="molecule type" value="Genomic_DNA"/>
</dbReference>
<reference evidence="2 3" key="1">
    <citation type="submission" date="2021-04" db="EMBL/GenBank/DDBJ databases">
        <title>Complete Genome Sequence of Escherichia coli O157:H7 Phage UAE_MI-01 Isolated from Bird Feces.</title>
        <authorList>
            <person name="Sultan-Alolama M.I."/>
            <person name="El Tarabily K.A."/>
            <person name="Vijayan R."/>
        </authorList>
    </citation>
    <scope>NUCLEOTIDE SEQUENCE [LARGE SCALE GENOMIC DNA]</scope>
</reference>
<evidence type="ECO:0000313" key="3">
    <source>
        <dbReference type="Proteomes" id="UP000681465"/>
    </source>
</evidence>
<gene>
    <name evidence="2" type="ORF">UAEMI01_0030</name>
</gene>
<dbReference type="Proteomes" id="UP000681465">
    <property type="component" value="Segment"/>
</dbReference>
<sequence length="54" mass="5890">MQSQTRGVTDPPSSLKDWGLSRLSRPPPGRVIRGWDGVLSRFVPPLVCPAFCPA</sequence>
<accession>A0A8E5NQT1</accession>
<keyword evidence="3" id="KW-1185">Reference proteome</keyword>
<name>A0A8E5NQT1_9CAUD</name>